<dbReference type="Proteomes" id="UP000535020">
    <property type="component" value="Unassembled WGS sequence"/>
</dbReference>
<keyword evidence="1" id="KW-0732">Signal</keyword>
<sequence length="575" mass="65918">MKNLPLLLFVLATSVFAQKKDFKTPFEKGNGNQSATYDETVAFYNDLAANFETISINDGRPEDSGEILQLIVFDPDKIFFDPEHKKTVILINNGIHAGEPDGIDATMMLFRDLATGKIKTPKNTIIATIPVYNIGGMLNRNSTTRINQDGPEQYGFRGNSRNYDLNRDFIKADTGNTWGFARFFQLLDPEIFIDNHVSNGADYQYVLTYIMTNHNRLGKSLGDFLNKEMTPTLVSDLKKKKVESTPYVNAWGETPDARGFAQFDDSPRYATGYTSLFNSVGFVVETHMLKKYDKRVKATYAFMVSALDYAEKNGGEIKARRRENAMEFVPGTKYPLTWTIDSAKVEKLGFLGYEGSYKKSDVTTGDRLFYDRKKPYKKTIPFYKEYKPVKEVAIPEYYLIPQGWWNVTRLLANNGIESTRIDNDTVIEVESYKIADFKTATNAYEGHYNHRQTKVTTSKVKMNFRAGDYLIPTRQKGVKYLMETLEPEAGDSFFNWNFFDTILQQKEGYSDYVFEDLAAEILKDNPKLKAELDEKRKSDAEFAKNPGAQLDWVYKHSDHYEKAHLQYPVYRIVSP</sequence>
<organism evidence="2 3">
    <name type="scientific">Flavobacterium agri</name>
    <dbReference type="NCBI Taxonomy" id="2743471"/>
    <lineage>
        <taxon>Bacteria</taxon>
        <taxon>Pseudomonadati</taxon>
        <taxon>Bacteroidota</taxon>
        <taxon>Flavobacteriia</taxon>
        <taxon>Flavobacteriales</taxon>
        <taxon>Flavobacteriaceae</taxon>
        <taxon>Flavobacterium</taxon>
    </lineage>
</organism>
<proteinExistence type="predicted"/>
<feature type="chain" id="PRO_5030716433" evidence="1">
    <location>
        <begin position="18"/>
        <end position="575"/>
    </location>
</feature>
<dbReference type="CDD" id="cd06241">
    <property type="entry name" value="M14-like"/>
    <property type="match status" value="1"/>
</dbReference>
<accession>A0A7Y9C889</accession>
<dbReference type="AlphaFoldDB" id="A0A7Y9C889"/>
<reference evidence="2 3" key="1">
    <citation type="submission" date="2020-07" db="EMBL/GenBank/DDBJ databases">
        <authorList>
            <person name="Sun Q."/>
        </authorList>
    </citation>
    <scope>NUCLEOTIDE SEQUENCE [LARGE SCALE GENOMIC DNA]</scope>
    <source>
        <strain evidence="2 3">MAH-1</strain>
    </source>
</reference>
<feature type="signal peptide" evidence="1">
    <location>
        <begin position="1"/>
        <end position="17"/>
    </location>
</feature>
<name>A0A7Y9C889_9FLAO</name>
<keyword evidence="3" id="KW-1185">Reference proteome</keyword>
<evidence type="ECO:0000256" key="1">
    <source>
        <dbReference type="SAM" id="SignalP"/>
    </source>
</evidence>
<dbReference type="Gene3D" id="3.40.630.10">
    <property type="entry name" value="Zn peptidases"/>
    <property type="match status" value="1"/>
</dbReference>
<evidence type="ECO:0000313" key="3">
    <source>
        <dbReference type="Proteomes" id="UP000535020"/>
    </source>
</evidence>
<dbReference type="SUPFAM" id="SSF53187">
    <property type="entry name" value="Zn-dependent exopeptidases"/>
    <property type="match status" value="1"/>
</dbReference>
<comment type="caution">
    <text evidence="2">The sequence shown here is derived from an EMBL/GenBank/DDBJ whole genome shotgun (WGS) entry which is preliminary data.</text>
</comment>
<dbReference type="EMBL" id="JACBJI010000007">
    <property type="protein sequence ID" value="NYA72167.1"/>
    <property type="molecule type" value="Genomic_DNA"/>
</dbReference>
<protein>
    <submittedName>
        <fullName evidence="2">M14 family metallopeptidase</fullName>
    </submittedName>
</protein>
<gene>
    <name evidence="2" type="ORF">HZF10_14655</name>
</gene>
<dbReference type="RefSeq" id="WP_176006977.1">
    <property type="nucleotide sequence ID" value="NZ_JABWMI010000018.1"/>
</dbReference>
<evidence type="ECO:0000313" key="2">
    <source>
        <dbReference type="EMBL" id="NYA72167.1"/>
    </source>
</evidence>